<dbReference type="PANTHER" id="PTHR33064:SF37">
    <property type="entry name" value="RIBONUCLEASE H"/>
    <property type="match status" value="1"/>
</dbReference>
<dbReference type="InterPro" id="IPR041577">
    <property type="entry name" value="RT_RNaseH_2"/>
</dbReference>
<protein>
    <submittedName>
        <fullName evidence="2">Pol Retrovirus-related Pol polyprotein from transposon-like 6</fullName>
    </submittedName>
</protein>
<reference evidence="2" key="1">
    <citation type="journal article" date="2021" name="Sci. Adv.">
        <title>The American lobster genome reveals insights on longevity, neural, and immune adaptations.</title>
        <authorList>
            <person name="Polinski J.M."/>
            <person name="Zimin A.V."/>
            <person name="Clark K.F."/>
            <person name="Kohn A.B."/>
            <person name="Sadowski N."/>
            <person name="Timp W."/>
            <person name="Ptitsyn A."/>
            <person name="Khanna P."/>
            <person name="Romanova D.Y."/>
            <person name="Williams P."/>
            <person name="Greenwood S.J."/>
            <person name="Moroz L.L."/>
            <person name="Walt D.R."/>
            <person name="Bodnar A.G."/>
        </authorList>
    </citation>
    <scope>NUCLEOTIDE SEQUENCE</scope>
    <source>
        <strain evidence="2">GMGI-L3</strain>
    </source>
</reference>
<keyword evidence="3" id="KW-1185">Reference proteome</keyword>
<dbReference type="AlphaFoldDB" id="A0A8J5TW74"/>
<proteinExistence type="predicted"/>
<dbReference type="Pfam" id="PF17919">
    <property type="entry name" value="RT_RNaseH_2"/>
    <property type="match status" value="1"/>
</dbReference>
<dbReference type="InterPro" id="IPR043502">
    <property type="entry name" value="DNA/RNA_pol_sf"/>
</dbReference>
<evidence type="ECO:0000313" key="2">
    <source>
        <dbReference type="EMBL" id="KAG7178158.1"/>
    </source>
</evidence>
<dbReference type="InterPro" id="IPR051320">
    <property type="entry name" value="Viral_Replic_Matur_Polypro"/>
</dbReference>
<organism evidence="2 3">
    <name type="scientific">Homarus americanus</name>
    <name type="common">American lobster</name>
    <dbReference type="NCBI Taxonomy" id="6706"/>
    <lineage>
        <taxon>Eukaryota</taxon>
        <taxon>Metazoa</taxon>
        <taxon>Ecdysozoa</taxon>
        <taxon>Arthropoda</taxon>
        <taxon>Crustacea</taxon>
        <taxon>Multicrustacea</taxon>
        <taxon>Malacostraca</taxon>
        <taxon>Eumalacostraca</taxon>
        <taxon>Eucarida</taxon>
        <taxon>Decapoda</taxon>
        <taxon>Pleocyemata</taxon>
        <taxon>Astacidea</taxon>
        <taxon>Nephropoidea</taxon>
        <taxon>Nephropidae</taxon>
        <taxon>Homarus</taxon>
    </lineage>
</organism>
<sequence>MRDGLFSYCTQWISHFSDNVRPLVKAQTFPLKEEAVSAFENLKKEIASAVVSSIDKTIPFLVETDASDSSIAASLNQAGRPFAFFSRTLSQSGGPPDFQPASQAIENILAVLPPKMCQPIDTDIGNDEPLPLGLIQVSALNTKSPDLTQGVGTGMKLRHQYQTPKKVAARNVEKSCELDVELLHSKLKTEKLAQEYYDLKREKQKKL</sequence>
<dbReference type="Proteomes" id="UP000747542">
    <property type="component" value="Unassembled WGS sequence"/>
</dbReference>
<evidence type="ECO:0000259" key="1">
    <source>
        <dbReference type="Pfam" id="PF17919"/>
    </source>
</evidence>
<dbReference type="GO" id="GO:0071897">
    <property type="term" value="P:DNA biosynthetic process"/>
    <property type="evidence" value="ECO:0007669"/>
    <property type="project" value="UniProtKB-ARBA"/>
</dbReference>
<feature type="domain" description="Reverse transcriptase/retrotransposon-derived protein RNase H-like" evidence="1">
    <location>
        <begin position="32"/>
        <end position="91"/>
    </location>
</feature>
<name>A0A8J5TW74_HOMAM</name>
<gene>
    <name evidence="2" type="primary">pol-L6</name>
    <name evidence="2" type="ORF">Hamer_G003943</name>
</gene>
<dbReference type="SUPFAM" id="SSF56672">
    <property type="entry name" value="DNA/RNA polymerases"/>
    <property type="match status" value="1"/>
</dbReference>
<comment type="caution">
    <text evidence="2">The sequence shown here is derived from an EMBL/GenBank/DDBJ whole genome shotgun (WGS) entry which is preliminary data.</text>
</comment>
<dbReference type="PANTHER" id="PTHR33064">
    <property type="entry name" value="POL PROTEIN"/>
    <property type="match status" value="1"/>
</dbReference>
<accession>A0A8J5TW74</accession>
<evidence type="ECO:0000313" key="3">
    <source>
        <dbReference type="Proteomes" id="UP000747542"/>
    </source>
</evidence>
<dbReference type="EMBL" id="JAHLQT010000697">
    <property type="protein sequence ID" value="KAG7178158.1"/>
    <property type="molecule type" value="Genomic_DNA"/>
</dbReference>